<gene>
    <name evidence="2" type="ORF">Ae201684_006140</name>
</gene>
<reference evidence="2 3" key="1">
    <citation type="submission" date="2019-07" db="EMBL/GenBank/DDBJ databases">
        <title>Genomics analysis of Aphanomyces spp. identifies a new class of oomycete effector associated with host adaptation.</title>
        <authorList>
            <person name="Gaulin E."/>
        </authorList>
    </citation>
    <scope>NUCLEOTIDE SEQUENCE [LARGE SCALE GENOMIC DNA]</scope>
    <source>
        <strain evidence="2 3">ATCC 201684</strain>
    </source>
</reference>
<dbReference type="AlphaFoldDB" id="A0A6G0XDH6"/>
<keyword evidence="3" id="KW-1185">Reference proteome</keyword>
<dbReference type="Proteomes" id="UP000481153">
    <property type="component" value="Unassembled WGS sequence"/>
</dbReference>
<keyword evidence="1" id="KW-1133">Transmembrane helix</keyword>
<dbReference type="EMBL" id="VJMJ01000079">
    <property type="protein sequence ID" value="KAF0738162.1"/>
    <property type="molecule type" value="Genomic_DNA"/>
</dbReference>
<organism evidence="2 3">
    <name type="scientific">Aphanomyces euteiches</name>
    <dbReference type="NCBI Taxonomy" id="100861"/>
    <lineage>
        <taxon>Eukaryota</taxon>
        <taxon>Sar</taxon>
        <taxon>Stramenopiles</taxon>
        <taxon>Oomycota</taxon>
        <taxon>Saprolegniomycetes</taxon>
        <taxon>Saprolegniales</taxon>
        <taxon>Verrucalvaceae</taxon>
        <taxon>Aphanomyces</taxon>
    </lineage>
</organism>
<evidence type="ECO:0000256" key="1">
    <source>
        <dbReference type="SAM" id="Phobius"/>
    </source>
</evidence>
<sequence length="80" mass="9127">MRHRRGCMESIDVSTELSRRHAAVVTLSLMAWYLGAHGEVGAILQVIMWLMTRYFDQGLDVAHMERHVVADRWAEKDASG</sequence>
<accession>A0A6G0XDH6</accession>
<keyword evidence="1" id="KW-0472">Membrane</keyword>
<evidence type="ECO:0000313" key="3">
    <source>
        <dbReference type="Proteomes" id="UP000481153"/>
    </source>
</evidence>
<name>A0A6G0XDH6_9STRA</name>
<evidence type="ECO:0000313" key="2">
    <source>
        <dbReference type="EMBL" id="KAF0738162.1"/>
    </source>
</evidence>
<keyword evidence="1" id="KW-0812">Transmembrane</keyword>
<proteinExistence type="predicted"/>
<comment type="caution">
    <text evidence="2">The sequence shown here is derived from an EMBL/GenBank/DDBJ whole genome shotgun (WGS) entry which is preliminary data.</text>
</comment>
<protein>
    <submittedName>
        <fullName evidence="2">Uncharacterized protein</fullName>
    </submittedName>
</protein>
<feature type="transmembrane region" description="Helical" evidence="1">
    <location>
        <begin position="21"/>
        <end position="51"/>
    </location>
</feature>